<evidence type="ECO:0000313" key="2">
    <source>
        <dbReference type="Proteomes" id="UP000027135"/>
    </source>
</evidence>
<protein>
    <submittedName>
        <fullName evidence="1">Uncharacterized protein</fullName>
    </submittedName>
</protein>
<evidence type="ECO:0000313" key="1">
    <source>
        <dbReference type="EMBL" id="KDR17093.1"/>
    </source>
</evidence>
<dbReference type="Proteomes" id="UP000027135">
    <property type="component" value="Unassembled WGS sequence"/>
</dbReference>
<sequence length="60" mass="7148">MDICVASSKNEFLLGFYLLSILFRRAKEEFRRINFPDRYPAFNGRKNLYSTRELPEVCLV</sequence>
<dbReference type="InParanoid" id="A0A067RBC1"/>
<gene>
    <name evidence="1" type="ORF">L798_09064</name>
</gene>
<dbReference type="AlphaFoldDB" id="A0A067RBC1"/>
<keyword evidence="2" id="KW-1185">Reference proteome</keyword>
<accession>A0A067RBC1</accession>
<proteinExistence type="predicted"/>
<reference evidence="1 2" key="1">
    <citation type="journal article" date="2014" name="Nat. Commun.">
        <title>Molecular traces of alternative social organization in a termite genome.</title>
        <authorList>
            <person name="Terrapon N."/>
            <person name="Li C."/>
            <person name="Robertson H.M."/>
            <person name="Ji L."/>
            <person name="Meng X."/>
            <person name="Booth W."/>
            <person name="Chen Z."/>
            <person name="Childers C.P."/>
            <person name="Glastad K.M."/>
            <person name="Gokhale K."/>
            <person name="Gowin J."/>
            <person name="Gronenberg W."/>
            <person name="Hermansen R.A."/>
            <person name="Hu H."/>
            <person name="Hunt B.G."/>
            <person name="Huylmans A.K."/>
            <person name="Khalil S.M."/>
            <person name="Mitchell R.D."/>
            <person name="Munoz-Torres M.C."/>
            <person name="Mustard J.A."/>
            <person name="Pan H."/>
            <person name="Reese J.T."/>
            <person name="Scharf M.E."/>
            <person name="Sun F."/>
            <person name="Vogel H."/>
            <person name="Xiao J."/>
            <person name="Yang W."/>
            <person name="Yang Z."/>
            <person name="Yang Z."/>
            <person name="Zhou J."/>
            <person name="Zhu J."/>
            <person name="Brent C.S."/>
            <person name="Elsik C.G."/>
            <person name="Goodisman M.A."/>
            <person name="Liberles D.A."/>
            <person name="Roe R.M."/>
            <person name="Vargo E.L."/>
            <person name="Vilcinskas A."/>
            <person name="Wang J."/>
            <person name="Bornberg-Bauer E."/>
            <person name="Korb J."/>
            <person name="Zhang G."/>
            <person name="Liebig J."/>
        </authorList>
    </citation>
    <scope>NUCLEOTIDE SEQUENCE [LARGE SCALE GENOMIC DNA]</scope>
    <source>
        <tissue evidence="1">Whole organism</tissue>
    </source>
</reference>
<dbReference type="EMBL" id="KK852755">
    <property type="protein sequence ID" value="KDR17093.1"/>
    <property type="molecule type" value="Genomic_DNA"/>
</dbReference>
<name>A0A067RBC1_ZOONE</name>
<organism evidence="1 2">
    <name type="scientific">Zootermopsis nevadensis</name>
    <name type="common">Dampwood termite</name>
    <dbReference type="NCBI Taxonomy" id="136037"/>
    <lineage>
        <taxon>Eukaryota</taxon>
        <taxon>Metazoa</taxon>
        <taxon>Ecdysozoa</taxon>
        <taxon>Arthropoda</taxon>
        <taxon>Hexapoda</taxon>
        <taxon>Insecta</taxon>
        <taxon>Pterygota</taxon>
        <taxon>Neoptera</taxon>
        <taxon>Polyneoptera</taxon>
        <taxon>Dictyoptera</taxon>
        <taxon>Blattodea</taxon>
        <taxon>Blattoidea</taxon>
        <taxon>Termitoidae</taxon>
        <taxon>Termopsidae</taxon>
        <taxon>Zootermopsis</taxon>
    </lineage>
</organism>